<dbReference type="GO" id="GO:0016020">
    <property type="term" value="C:membrane"/>
    <property type="evidence" value="ECO:0007669"/>
    <property type="project" value="TreeGrafter"/>
</dbReference>
<dbReference type="EMBL" id="RJSF01000040">
    <property type="protein sequence ID" value="RNM13804.1"/>
    <property type="molecule type" value="Genomic_DNA"/>
</dbReference>
<evidence type="ECO:0000313" key="4">
    <source>
        <dbReference type="EMBL" id="RNM13804.1"/>
    </source>
</evidence>
<feature type="transmembrane region" description="Helical" evidence="1">
    <location>
        <begin position="338"/>
        <end position="355"/>
    </location>
</feature>
<feature type="transmembrane region" description="Helical" evidence="1">
    <location>
        <begin position="273"/>
        <end position="292"/>
    </location>
</feature>
<feature type="transmembrane region" description="Helical" evidence="1">
    <location>
        <begin position="51"/>
        <end position="71"/>
    </location>
</feature>
<dbReference type="Pfam" id="PF01757">
    <property type="entry name" value="Acyl_transf_3"/>
    <property type="match status" value="1"/>
</dbReference>
<reference evidence="4 5" key="1">
    <citation type="submission" date="2018-11" db="EMBL/GenBank/DDBJ databases">
        <authorList>
            <person name="Li F."/>
        </authorList>
    </citation>
    <scope>NUCLEOTIDE SEQUENCE [LARGE SCALE GENOMIC DNA]</scope>
    <source>
        <strain evidence="4 5">Gsoil 818</strain>
    </source>
</reference>
<feature type="transmembrane region" description="Helical" evidence="1">
    <location>
        <begin position="29"/>
        <end position="45"/>
    </location>
</feature>
<feature type="domain" description="SGNH" evidence="3">
    <location>
        <begin position="468"/>
        <end position="677"/>
    </location>
</feature>
<dbReference type="RefSeq" id="WP_123223211.1">
    <property type="nucleotide sequence ID" value="NZ_RJSF01000040.1"/>
</dbReference>
<evidence type="ECO:0000259" key="2">
    <source>
        <dbReference type="Pfam" id="PF01757"/>
    </source>
</evidence>
<feature type="transmembrane region" description="Helical" evidence="1">
    <location>
        <begin position="163"/>
        <end position="180"/>
    </location>
</feature>
<dbReference type="InterPro" id="IPR002656">
    <property type="entry name" value="Acyl_transf_3_dom"/>
</dbReference>
<keyword evidence="4" id="KW-0808">Transferase</keyword>
<feature type="transmembrane region" description="Helical" evidence="1">
    <location>
        <begin position="92"/>
        <end position="111"/>
    </location>
</feature>
<keyword evidence="1" id="KW-0812">Transmembrane</keyword>
<dbReference type="GO" id="GO:0016747">
    <property type="term" value="F:acyltransferase activity, transferring groups other than amino-acyl groups"/>
    <property type="evidence" value="ECO:0007669"/>
    <property type="project" value="InterPro"/>
</dbReference>
<feature type="transmembrane region" description="Helical" evidence="1">
    <location>
        <begin position="376"/>
        <end position="398"/>
    </location>
</feature>
<dbReference type="PANTHER" id="PTHR23028:SF53">
    <property type="entry name" value="ACYL_TRANSF_3 DOMAIN-CONTAINING PROTEIN"/>
    <property type="match status" value="1"/>
</dbReference>
<feature type="transmembrane region" description="Helical" evidence="1">
    <location>
        <begin position="218"/>
        <end position="237"/>
    </location>
</feature>
<dbReference type="GO" id="GO:0009103">
    <property type="term" value="P:lipopolysaccharide biosynthetic process"/>
    <property type="evidence" value="ECO:0007669"/>
    <property type="project" value="TreeGrafter"/>
</dbReference>
<comment type="caution">
    <text evidence="4">The sequence shown here is derived from an EMBL/GenBank/DDBJ whole genome shotgun (WGS) entry which is preliminary data.</text>
</comment>
<dbReference type="Pfam" id="PF19040">
    <property type="entry name" value="SGNH"/>
    <property type="match status" value="1"/>
</dbReference>
<protein>
    <submittedName>
        <fullName evidence="4">Acyltransferase</fullName>
    </submittedName>
</protein>
<dbReference type="InterPro" id="IPR050879">
    <property type="entry name" value="Acyltransferase_3"/>
</dbReference>
<keyword evidence="5" id="KW-1185">Reference proteome</keyword>
<feature type="domain" description="Acyltransferase 3" evidence="2">
    <location>
        <begin position="26"/>
        <end position="355"/>
    </location>
</feature>
<keyword evidence="1" id="KW-0472">Membrane</keyword>
<evidence type="ECO:0000313" key="5">
    <source>
        <dbReference type="Proteomes" id="UP000279994"/>
    </source>
</evidence>
<dbReference type="PANTHER" id="PTHR23028">
    <property type="entry name" value="ACETYLTRANSFERASE"/>
    <property type="match status" value="1"/>
</dbReference>
<dbReference type="Proteomes" id="UP000279994">
    <property type="component" value="Unassembled WGS sequence"/>
</dbReference>
<feature type="transmembrane region" description="Helical" evidence="1">
    <location>
        <begin position="187"/>
        <end position="206"/>
    </location>
</feature>
<dbReference type="InterPro" id="IPR043968">
    <property type="entry name" value="SGNH"/>
</dbReference>
<gene>
    <name evidence="4" type="ORF">EFL26_12605</name>
</gene>
<organism evidence="4 5">
    <name type="scientific">Nocardioides pocheonensis</name>
    <dbReference type="NCBI Taxonomy" id="661485"/>
    <lineage>
        <taxon>Bacteria</taxon>
        <taxon>Bacillati</taxon>
        <taxon>Actinomycetota</taxon>
        <taxon>Actinomycetes</taxon>
        <taxon>Propionibacteriales</taxon>
        <taxon>Nocardioidaceae</taxon>
        <taxon>Nocardioides</taxon>
    </lineage>
</organism>
<dbReference type="OrthoDB" id="3404679at2"/>
<dbReference type="AlphaFoldDB" id="A0A3N0GMX4"/>
<feature type="transmembrane region" description="Helical" evidence="1">
    <location>
        <begin position="313"/>
        <end position="332"/>
    </location>
</feature>
<proteinExistence type="predicted"/>
<feature type="transmembrane region" description="Helical" evidence="1">
    <location>
        <begin position="249"/>
        <end position="267"/>
    </location>
</feature>
<name>A0A3N0GMX4_9ACTN</name>
<keyword evidence="1" id="KW-1133">Transmembrane helix</keyword>
<accession>A0A3N0GMX4</accession>
<sequence>MTLTTPGVRRRLPPPAEQRSDGLRFDIQALRAVAVGAVLVFHFWPHLLRGGFVGVDVFFVISGFLITSHMLKHPPARAGDFAAFWARRVLRLIPAVGVVLLPTLLLVVLYVPTAQWHELAREAATSMLYVQNWQLITQATDYLDAHHAPSPFQHFWSLSVEEQYYIAWPFVVAGLTWAVRRLGRKRLVAAGFLLVLAVSFGLSVTQTSSSPAHAYFSTWTRMWELAIGSLLAAVYPGLSQSLTARFRQILWWCGALGIALSCVVITSSTPFPGYAAALPTVSTALVILAGDPRGLGAVRRFTHAAPVQLVGDISYALYLWHWPLIVIAPYALGRDLGFLDTLVVLACALTAAWASTRFVEAPVRSSSFLRGRSRRALLAGLAISTTVVLAATALSLYVSGQVRADAARVRTALTSDRPCFGAGAMDPKHHCPDPHGDQLFTSPAFAKADFTEGIDKCLNWPPYKYPAISCARGDTTRPSGKIALFGNSHAGQWTEAISRIAEAHQWRLDTYIVGACFSSIKPQSADCTKITSEVIDRIRNGGYRLVVFATFDGHNSGPDLYRSTIDAFTAAGAHVLVIRDTPAPWDENNPPADCVSRHLHRVAACDGKASVWIRPDPLHLAASTLARTDRRVTTVDLNRFLCVDGRCPSVIGGVIVFSDFNHLSKTFSTTLAPYLEPAVIKGMRKGS</sequence>
<evidence type="ECO:0000259" key="3">
    <source>
        <dbReference type="Pfam" id="PF19040"/>
    </source>
</evidence>
<keyword evidence="4" id="KW-0012">Acyltransferase</keyword>
<evidence type="ECO:0000256" key="1">
    <source>
        <dbReference type="SAM" id="Phobius"/>
    </source>
</evidence>